<reference evidence="2 3" key="1">
    <citation type="journal article" date="2016" name="Mol. Biol. Evol.">
        <title>Comparative Genomics of Early-Diverging Mushroom-Forming Fungi Provides Insights into the Origins of Lignocellulose Decay Capabilities.</title>
        <authorList>
            <person name="Nagy L.G."/>
            <person name="Riley R."/>
            <person name="Tritt A."/>
            <person name="Adam C."/>
            <person name="Daum C."/>
            <person name="Floudas D."/>
            <person name="Sun H."/>
            <person name="Yadav J.S."/>
            <person name="Pangilinan J."/>
            <person name="Larsson K.H."/>
            <person name="Matsuura K."/>
            <person name="Barry K."/>
            <person name="Labutti K."/>
            <person name="Kuo R."/>
            <person name="Ohm R.A."/>
            <person name="Bhattacharya S.S."/>
            <person name="Shirouzu T."/>
            <person name="Yoshinaga Y."/>
            <person name="Martin F.M."/>
            <person name="Grigoriev I.V."/>
            <person name="Hibbett D.S."/>
        </authorList>
    </citation>
    <scope>NUCLEOTIDE SEQUENCE [LARGE SCALE GENOMIC DNA]</scope>
    <source>
        <strain evidence="2 3">CBS 109695</strain>
    </source>
</reference>
<dbReference type="AlphaFoldDB" id="A0A167UPT3"/>
<protein>
    <submittedName>
        <fullName evidence="2">Uncharacterized protein</fullName>
    </submittedName>
</protein>
<feature type="compositionally biased region" description="Basic and acidic residues" evidence="1">
    <location>
        <begin position="33"/>
        <end position="51"/>
    </location>
</feature>
<dbReference type="Proteomes" id="UP000076532">
    <property type="component" value="Unassembled WGS sequence"/>
</dbReference>
<gene>
    <name evidence="2" type="ORF">FIBSPDRAFT_1011913</name>
</gene>
<proteinExistence type="predicted"/>
<evidence type="ECO:0000313" key="2">
    <source>
        <dbReference type="EMBL" id="KZP04166.1"/>
    </source>
</evidence>
<name>A0A167UPT3_9AGAM</name>
<accession>A0A167UPT3</accession>
<organism evidence="2 3">
    <name type="scientific">Athelia psychrophila</name>
    <dbReference type="NCBI Taxonomy" id="1759441"/>
    <lineage>
        <taxon>Eukaryota</taxon>
        <taxon>Fungi</taxon>
        <taxon>Dikarya</taxon>
        <taxon>Basidiomycota</taxon>
        <taxon>Agaricomycotina</taxon>
        <taxon>Agaricomycetes</taxon>
        <taxon>Agaricomycetidae</taxon>
        <taxon>Atheliales</taxon>
        <taxon>Atheliaceae</taxon>
        <taxon>Athelia</taxon>
    </lineage>
</organism>
<feature type="region of interest" description="Disordered" evidence="1">
    <location>
        <begin position="33"/>
        <end position="57"/>
    </location>
</feature>
<keyword evidence="3" id="KW-1185">Reference proteome</keyword>
<sequence>MILLYSSGYGAPSSSSSAEQAFVRLRADLNAEKRVSNPMEKDLSGNEDVHPPQHSNSCSVNERLIVLNTCKDRQGESRGCSENGKLFKPMTGADDVAQLTERIERESPQRRTEKEKSSRLRDTIATDWQPQGINSHDVCHTISVQNVDLKHLPAALNNMCMRVTEVQQYPI</sequence>
<evidence type="ECO:0000256" key="1">
    <source>
        <dbReference type="SAM" id="MobiDB-lite"/>
    </source>
</evidence>
<evidence type="ECO:0000313" key="3">
    <source>
        <dbReference type="Proteomes" id="UP000076532"/>
    </source>
</evidence>
<dbReference type="EMBL" id="KV417952">
    <property type="protein sequence ID" value="KZP04166.1"/>
    <property type="molecule type" value="Genomic_DNA"/>
</dbReference>